<reference evidence="2" key="1">
    <citation type="submission" date="2021-01" db="EMBL/GenBank/DDBJ databases">
        <title>Description of Breznakiella homolactica.</title>
        <authorList>
            <person name="Song Y."/>
            <person name="Brune A."/>
        </authorList>
    </citation>
    <scope>NUCLEOTIDE SEQUENCE</scope>
    <source>
        <strain evidence="2">RmG30</strain>
    </source>
</reference>
<feature type="transmembrane region" description="Helical" evidence="1">
    <location>
        <begin position="136"/>
        <end position="158"/>
    </location>
</feature>
<dbReference type="AlphaFoldDB" id="A0A7T7XMM5"/>
<evidence type="ECO:0000256" key="1">
    <source>
        <dbReference type="SAM" id="Phobius"/>
    </source>
</evidence>
<feature type="transmembrane region" description="Helical" evidence="1">
    <location>
        <begin position="110"/>
        <end position="130"/>
    </location>
</feature>
<name>A0A7T7XMM5_9SPIR</name>
<dbReference type="EMBL" id="CP067089">
    <property type="protein sequence ID" value="QQO09166.1"/>
    <property type="molecule type" value="Genomic_DNA"/>
</dbReference>
<dbReference type="Proteomes" id="UP000595917">
    <property type="component" value="Chromosome"/>
</dbReference>
<evidence type="ECO:0000313" key="2">
    <source>
        <dbReference type="EMBL" id="QQO09166.1"/>
    </source>
</evidence>
<keyword evidence="3" id="KW-1185">Reference proteome</keyword>
<dbReference type="KEGG" id="bhc:JFL75_19910"/>
<protein>
    <submittedName>
        <fullName evidence="2">Uncharacterized protein</fullName>
    </submittedName>
</protein>
<keyword evidence="1" id="KW-0472">Membrane</keyword>
<keyword evidence="1" id="KW-0812">Transmembrane</keyword>
<dbReference type="RefSeq" id="WP_215626471.1">
    <property type="nucleotide sequence ID" value="NZ_CP067089.2"/>
</dbReference>
<evidence type="ECO:0000313" key="3">
    <source>
        <dbReference type="Proteomes" id="UP000595917"/>
    </source>
</evidence>
<organism evidence="2 3">
    <name type="scientific">Breznakiella homolactica</name>
    <dbReference type="NCBI Taxonomy" id="2798577"/>
    <lineage>
        <taxon>Bacteria</taxon>
        <taxon>Pseudomonadati</taxon>
        <taxon>Spirochaetota</taxon>
        <taxon>Spirochaetia</taxon>
        <taxon>Spirochaetales</taxon>
        <taxon>Breznakiellaceae</taxon>
        <taxon>Breznakiella</taxon>
    </lineage>
</organism>
<gene>
    <name evidence="2" type="ORF">JFL75_19910</name>
</gene>
<keyword evidence="1" id="KW-1133">Transmembrane helix</keyword>
<proteinExistence type="predicted"/>
<accession>A0A7T7XMM5</accession>
<sequence>MSIKSIRTIVNMAAGLLLLAAYLIFALGRRAPDPYNLSAWAVTLLIFIGIGVVLVIVIQILFHIFYAIGVAAKESMRHGESGDTEAERIVASSLADDEMDRIISLKSLRAGYVCGGLGGMAFLGALAIGLPAVSALHILLGSFFLGTLVEGGMSVFLYEWGVSNG</sequence>
<feature type="transmembrane region" description="Helical" evidence="1">
    <location>
        <begin position="40"/>
        <end position="68"/>
    </location>
</feature>